<dbReference type="RefSeq" id="XP_001830159.1">
    <property type="nucleotide sequence ID" value="XM_001830107.2"/>
</dbReference>
<dbReference type="Gene3D" id="1.10.510.10">
    <property type="entry name" value="Transferase(Phosphotransferase) domain 1"/>
    <property type="match status" value="1"/>
</dbReference>
<keyword evidence="8" id="KW-0418">Kinase</keyword>
<dbReference type="PROSITE" id="PS50011">
    <property type="entry name" value="PROTEIN_KINASE_DOM"/>
    <property type="match status" value="1"/>
</dbReference>
<comment type="similarity">
    <text evidence="1">Belongs to the protein kinase superfamily. CAMK Ser/Thr protein kinase family. CHEK2 subfamily.</text>
</comment>
<dbReference type="GO" id="GO:0004672">
    <property type="term" value="F:protein kinase activity"/>
    <property type="evidence" value="ECO:0007669"/>
    <property type="project" value="InterPro"/>
</dbReference>
<dbReference type="STRING" id="240176.A8N5L4"/>
<dbReference type="SMART" id="SM00240">
    <property type="entry name" value="FHA"/>
    <property type="match status" value="1"/>
</dbReference>
<feature type="region of interest" description="Disordered" evidence="5">
    <location>
        <begin position="472"/>
        <end position="579"/>
    </location>
</feature>
<dbReference type="KEGG" id="cci:CC1G_09319"/>
<dbReference type="SMART" id="SM00220">
    <property type="entry name" value="S_TKc"/>
    <property type="match status" value="1"/>
</dbReference>
<dbReference type="FunFam" id="1.10.510.10:FF:000571">
    <property type="entry name" value="Maternal embryonic leucine zipper kinase"/>
    <property type="match status" value="1"/>
</dbReference>
<dbReference type="InterPro" id="IPR017441">
    <property type="entry name" value="Protein_kinase_ATP_BS"/>
</dbReference>
<dbReference type="InterPro" id="IPR000253">
    <property type="entry name" value="FHA_dom"/>
</dbReference>
<dbReference type="InterPro" id="IPR008984">
    <property type="entry name" value="SMAD_FHA_dom_sf"/>
</dbReference>
<dbReference type="PROSITE" id="PS00108">
    <property type="entry name" value="PROTEIN_KINASE_ST"/>
    <property type="match status" value="1"/>
</dbReference>
<evidence type="ECO:0000256" key="1">
    <source>
        <dbReference type="ARBA" id="ARBA00005575"/>
    </source>
</evidence>
<dbReference type="Pfam" id="PF00069">
    <property type="entry name" value="Pkinase"/>
    <property type="match status" value="1"/>
</dbReference>
<accession>A8N5L4</accession>
<dbReference type="VEuPathDB" id="FungiDB:CC1G_09319"/>
<keyword evidence="9" id="KW-1185">Reference proteome</keyword>
<feature type="compositionally biased region" description="Low complexity" evidence="5">
    <location>
        <begin position="21"/>
        <end position="35"/>
    </location>
</feature>
<dbReference type="FunCoup" id="A8N5L4">
    <property type="interactions" value="489"/>
</dbReference>
<dbReference type="OMA" id="FVHDNSF"/>
<organism evidence="8 9">
    <name type="scientific">Coprinopsis cinerea (strain Okayama-7 / 130 / ATCC MYA-4618 / FGSC 9003)</name>
    <name type="common">Inky cap fungus</name>
    <name type="synonym">Hormographiella aspergillata</name>
    <dbReference type="NCBI Taxonomy" id="240176"/>
    <lineage>
        <taxon>Eukaryota</taxon>
        <taxon>Fungi</taxon>
        <taxon>Dikarya</taxon>
        <taxon>Basidiomycota</taxon>
        <taxon>Agaricomycotina</taxon>
        <taxon>Agaricomycetes</taxon>
        <taxon>Agaricomycetidae</taxon>
        <taxon>Agaricales</taxon>
        <taxon>Agaricineae</taxon>
        <taxon>Psathyrellaceae</taxon>
        <taxon>Coprinopsis</taxon>
    </lineage>
</organism>
<dbReference type="PROSITE" id="PS50006">
    <property type="entry name" value="FHA_DOMAIN"/>
    <property type="match status" value="1"/>
</dbReference>
<comment type="caution">
    <text evidence="8">The sequence shown here is derived from an EMBL/GenBank/DDBJ whole genome shotgun (WGS) entry which is preliminary data.</text>
</comment>
<dbReference type="GO" id="GO:0005524">
    <property type="term" value="F:ATP binding"/>
    <property type="evidence" value="ECO:0007669"/>
    <property type="project" value="UniProtKB-UniRule"/>
</dbReference>
<sequence length="579" mass="64167">MDDEFNEPMHHEAYDGEEEQQTQSTQEASQSQSQSPGQAVDAHLWGYLQPVNDKLIRIDFWRAEPSYTIGRNTTCNRIIFPGFKVSNKHCTITWNGSDSNGSVVVLDLSSNGTFINGSKIGKNNSRILRDGNEIAFGTPSPQPNNPHEDYRFIYRHAANGPPTTGLYAYYDVSTELGKGSFATVMKAVNRKTGVWYAVKMIKDKRAAHAGDIRNSAIAREISIMEKLKHRNICELKEVFMEEGSSDINLVLELVEGGDLLEYILNRGGLSEVDAKHITHQICSALSYIHQQGIAHRDLKPENVLLTKSNPPVVKVADFGLAKIVDSLTMLRTMCGTPSYLAPEVVKQVNQEGYDNLVDSWSVGVIVFSMLTNASPFIEDETQRDIRTRIAERRIDWSVLEAQNPSAECIHFIRSLLQEDPSVRMSLTQALDHPWLQSYIPVHQSQDQYLLAGVSSSPDVTSPSAGVSHDFIGLQIQPSAPRREGSRGAPLQRRSHVLSQAAEEGRPVPEPSPEMIAQATRSPRDQTKRNKRVRGNLTPLQEESDASGSSGNRAGSSSSNGKANKRPRLRSAADDDSDYD</sequence>
<protein>
    <submittedName>
        <fullName evidence="8">CAMK/RAD53 protein kinase</fullName>
    </submittedName>
</protein>
<dbReference type="InterPro" id="IPR011009">
    <property type="entry name" value="Kinase-like_dom_sf"/>
</dbReference>
<feature type="region of interest" description="Disordered" evidence="5">
    <location>
        <begin position="1"/>
        <end position="36"/>
    </location>
</feature>
<evidence type="ECO:0000259" key="7">
    <source>
        <dbReference type="PROSITE" id="PS50011"/>
    </source>
</evidence>
<dbReference type="eggNOG" id="KOG0615">
    <property type="taxonomic scope" value="Eukaryota"/>
</dbReference>
<keyword evidence="3 4" id="KW-0067">ATP-binding</keyword>
<gene>
    <name evidence="8" type="ORF">CC1G_09319</name>
</gene>
<dbReference type="CDD" id="cd05117">
    <property type="entry name" value="STKc_CAMK"/>
    <property type="match status" value="1"/>
</dbReference>
<proteinExistence type="inferred from homology"/>
<dbReference type="AlphaFoldDB" id="A8N5L4"/>
<name>A8N5L4_COPC7</name>
<feature type="binding site" evidence="4">
    <location>
        <position position="199"/>
    </location>
    <ligand>
        <name>ATP</name>
        <dbReference type="ChEBI" id="CHEBI:30616"/>
    </ligand>
</feature>
<evidence type="ECO:0000256" key="5">
    <source>
        <dbReference type="SAM" id="MobiDB-lite"/>
    </source>
</evidence>
<dbReference type="PANTHER" id="PTHR24347">
    <property type="entry name" value="SERINE/THREONINE-PROTEIN KINASE"/>
    <property type="match status" value="1"/>
</dbReference>
<dbReference type="EMBL" id="AACS02000003">
    <property type="protein sequence ID" value="EAU91637.1"/>
    <property type="molecule type" value="Genomic_DNA"/>
</dbReference>
<dbReference type="SUPFAM" id="SSF49879">
    <property type="entry name" value="SMAD/FHA domain"/>
    <property type="match status" value="1"/>
</dbReference>
<dbReference type="PROSITE" id="PS00107">
    <property type="entry name" value="PROTEIN_KINASE_ATP"/>
    <property type="match status" value="1"/>
</dbReference>
<feature type="domain" description="FHA" evidence="6">
    <location>
        <begin position="67"/>
        <end position="120"/>
    </location>
</feature>
<dbReference type="Gene3D" id="2.60.200.20">
    <property type="match status" value="1"/>
</dbReference>
<feature type="domain" description="Protein kinase" evidence="7">
    <location>
        <begin position="170"/>
        <end position="435"/>
    </location>
</feature>
<dbReference type="SUPFAM" id="SSF56112">
    <property type="entry name" value="Protein kinase-like (PK-like)"/>
    <property type="match status" value="1"/>
</dbReference>
<dbReference type="Pfam" id="PF00498">
    <property type="entry name" value="FHA"/>
    <property type="match status" value="1"/>
</dbReference>
<dbReference type="InParanoid" id="A8N5L4"/>
<keyword evidence="8" id="KW-0808">Transferase</keyword>
<evidence type="ECO:0000256" key="3">
    <source>
        <dbReference type="ARBA" id="ARBA00022840"/>
    </source>
</evidence>
<reference evidence="8 9" key="1">
    <citation type="journal article" date="2010" name="Proc. Natl. Acad. Sci. U.S.A.">
        <title>Insights into evolution of multicellular fungi from the assembled chromosomes of the mushroom Coprinopsis cinerea (Coprinus cinereus).</title>
        <authorList>
            <person name="Stajich J.E."/>
            <person name="Wilke S.K."/>
            <person name="Ahren D."/>
            <person name="Au C.H."/>
            <person name="Birren B.W."/>
            <person name="Borodovsky M."/>
            <person name="Burns C."/>
            <person name="Canback B."/>
            <person name="Casselton L.A."/>
            <person name="Cheng C.K."/>
            <person name="Deng J."/>
            <person name="Dietrich F.S."/>
            <person name="Fargo D.C."/>
            <person name="Farman M.L."/>
            <person name="Gathman A.C."/>
            <person name="Goldberg J."/>
            <person name="Guigo R."/>
            <person name="Hoegger P.J."/>
            <person name="Hooker J.B."/>
            <person name="Huggins A."/>
            <person name="James T.Y."/>
            <person name="Kamada T."/>
            <person name="Kilaru S."/>
            <person name="Kodira C."/>
            <person name="Kues U."/>
            <person name="Kupfer D."/>
            <person name="Kwan H.S."/>
            <person name="Lomsadze A."/>
            <person name="Li W."/>
            <person name="Lilly W.W."/>
            <person name="Ma L.J."/>
            <person name="Mackey A.J."/>
            <person name="Manning G."/>
            <person name="Martin F."/>
            <person name="Muraguchi H."/>
            <person name="Natvig D.O."/>
            <person name="Palmerini H."/>
            <person name="Ramesh M.A."/>
            <person name="Rehmeyer C.J."/>
            <person name="Roe B.A."/>
            <person name="Shenoy N."/>
            <person name="Stanke M."/>
            <person name="Ter-Hovhannisyan V."/>
            <person name="Tunlid A."/>
            <person name="Velagapudi R."/>
            <person name="Vision T.J."/>
            <person name="Zeng Q."/>
            <person name="Zolan M.E."/>
            <person name="Pukkila P.J."/>
        </authorList>
    </citation>
    <scope>NUCLEOTIDE SEQUENCE [LARGE SCALE GENOMIC DNA]</scope>
    <source>
        <strain evidence="9">Okayama-7 / 130 / ATCC MYA-4618 / FGSC 9003</strain>
    </source>
</reference>
<evidence type="ECO:0000313" key="9">
    <source>
        <dbReference type="Proteomes" id="UP000001861"/>
    </source>
</evidence>
<evidence type="ECO:0000313" key="8">
    <source>
        <dbReference type="EMBL" id="EAU91637.1"/>
    </source>
</evidence>
<feature type="compositionally biased region" description="Low complexity" evidence="5">
    <location>
        <begin position="545"/>
        <end position="561"/>
    </location>
</feature>
<evidence type="ECO:0000256" key="2">
    <source>
        <dbReference type="ARBA" id="ARBA00022741"/>
    </source>
</evidence>
<keyword evidence="2 4" id="KW-0547">Nucleotide-binding</keyword>
<dbReference type="Proteomes" id="UP000001861">
    <property type="component" value="Unassembled WGS sequence"/>
</dbReference>
<dbReference type="InterPro" id="IPR000719">
    <property type="entry name" value="Prot_kinase_dom"/>
</dbReference>
<dbReference type="InterPro" id="IPR008271">
    <property type="entry name" value="Ser/Thr_kinase_AS"/>
</dbReference>
<evidence type="ECO:0000256" key="4">
    <source>
        <dbReference type="PROSITE-ProRule" id="PRU10141"/>
    </source>
</evidence>
<evidence type="ECO:0000259" key="6">
    <source>
        <dbReference type="PROSITE" id="PS50006"/>
    </source>
</evidence>
<dbReference type="GeneID" id="6006598"/>
<dbReference type="OrthoDB" id="10252171at2759"/>